<organism evidence="2 3">
    <name type="scientific">Candidatus Amesbacteria bacterium GW2011_GWA1_47_20</name>
    <dbReference type="NCBI Taxonomy" id="1618354"/>
    <lineage>
        <taxon>Bacteria</taxon>
        <taxon>Candidatus Amesiibacteriota</taxon>
    </lineage>
</organism>
<evidence type="ECO:0000259" key="1">
    <source>
        <dbReference type="Pfam" id="PF18904"/>
    </source>
</evidence>
<proteinExistence type="predicted"/>
<accession>A0A0G1SIX6</accession>
<dbReference type="AlphaFoldDB" id="A0A0G1SIX6"/>
<dbReference type="InterPro" id="IPR043719">
    <property type="entry name" value="DUF5660"/>
</dbReference>
<feature type="domain" description="DUF5660" evidence="1">
    <location>
        <begin position="89"/>
        <end position="195"/>
    </location>
</feature>
<evidence type="ECO:0000313" key="3">
    <source>
        <dbReference type="Proteomes" id="UP000034565"/>
    </source>
</evidence>
<name>A0A0G1SIX6_9BACT</name>
<reference evidence="2 3" key="1">
    <citation type="journal article" date="2015" name="Nature">
        <title>rRNA introns, odd ribosomes, and small enigmatic genomes across a large radiation of phyla.</title>
        <authorList>
            <person name="Brown C.T."/>
            <person name="Hug L.A."/>
            <person name="Thomas B.C."/>
            <person name="Sharon I."/>
            <person name="Castelle C.J."/>
            <person name="Singh A."/>
            <person name="Wilkins M.J."/>
            <person name="Williams K.H."/>
            <person name="Banfield J.F."/>
        </authorList>
    </citation>
    <scope>NUCLEOTIDE SEQUENCE [LARGE SCALE GENOMIC DNA]</scope>
</reference>
<gene>
    <name evidence="2" type="ORF">UX92_C0013G0009</name>
</gene>
<protein>
    <recommendedName>
        <fullName evidence="1">DUF5660 domain-containing protein</fullName>
    </recommendedName>
</protein>
<dbReference type="Pfam" id="PF18904">
    <property type="entry name" value="DUF5660"/>
    <property type="match status" value="1"/>
</dbReference>
<comment type="caution">
    <text evidence="2">The sequence shown here is derived from an EMBL/GenBank/DDBJ whole genome shotgun (WGS) entry which is preliminary data.</text>
</comment>
<dbReference type="EMBL" id="LCOA01000013">
    <property type="protein sequence ID" value="KKU69404.1"/>
    <property type="molecule type" value="Genomic_DNA"/>
</dbReference>
<dbReference type="Proteomes" id="UP000034565">
    <property type="component" value="Unassembled WGS sequence"/>
</dbReference>
<sequence>MAASSSQRSVRRPVRAPDSFLEALQELGKGVVSEAKIQVQNVVTQDIPQSFGFSGDLHPDQPVSVESLHKTEVRFNNRLQQERLLYLRSETETKQQITAILQEIQSLAKSTGQMAHEVQIATMQAVVNPGVYHRNFFEQLRSFIKAIRAKVTESRHWLATQSARASKRSYYWGQVGQSGSKFLLSSERYMVTSTG</sequence>
<evidence type="ECO:0000313" key="2">
    <source>
        <dbReference type="EMBL" id="KKU69404.1"/>
    </source>
</evidence>